<sequence>MEHRLTIDRITPQTKEWTSKVQLIETPRPRKSKDGKTRFQIAVVRDEREEQVVVVLYGEDIEKYADKLTPFSTYLISTAKVRVPLPYGVPINRFEWVIDKFTVVEEVKDDNIQDPPLLPPTRLNTIPFAYLHEQQQNTEFDIIAVVVNCGSIKYVGANNNKCREVVVMDTNVRPTILTMWEDFADTDGSIFTAQVAEFPIIVAKRITRASYGGLLLSTRYNSVILINPPYPQVGRLLNWVKDNRPRLMRYSQQTTVDSSLVLAAEQNDIVPIVSIQSQPHIQLFYVEGKLSFPIADQDFYELLCSHCGQQYRTHSPKIIHCASCKQRAMLTPRTIHYLLNMFENVFLINSSRYNCEKYFLELLIHDCSLCPTL</sequence>
<protein>
    <submittedName>
        <fullName evidence="2">Replication protein A 70 kDa DNA-binding subunit B isoform X1</fullName>
    </submittedName>
</protein>
<keyword evidence="1" id="KW-1185">Reference proteome</keyword>
<name>A0AC58UKY6_TOBAC</name>
<proteinExistence type="predicted"/>
<evidence type="ECO:0000313" key="1">
    <source>
        <dbReference type="Proteomes" id="UP000790787"/>
    </source>
</evidence>
<reference evidence="1" key="1">
    <citation type="journal article" date="2014" name="Nat. Commun.">
        <title>The tobacco genome sequence and its comparison with those of tomato and potato.</title>
        <authorList>
            <person name="Sierro N."/>
            <person name="Battey J.N."/>
            <person name="Ouadi S."/>
            <person name="Bakaher N."/>
            <person name="Bovet L."/>
            <person name="Willig A."/>
            <person name="Goepfert S."/>
            <person name="Peitsch M.C."/>
            <person name="Ivanov N.V."/>
        </authorList>
    </citation>
    <scope>NUCLEOTIDE SEQUENCE [LARGE SCALE GENOMIC DNA]</scope>
</reference>
<dbReference type="RefSeq" id="XP_075110157.1">
    <property type="nucleotide sequence ID" value="XM_075254056.1"/>
</dbReference>
<accession>A0AC58UKY6</accession>
<reference evidence="2" key="2">
    <citation type="submission" date="2025-08" db="UniProtKB">
        <authorList>
            <consortium name="RefSeq"/>
        </authorList>
    </citation>
    <scope>IDENTIFICATION</scope>
    <source>
        <tissue evidence="2">Leaf</tissue>
    </source>
</reference>
<gene>
    <name evidence="2" type="primary">LOC107798521</name>
</gene>
<evidence type="ECO:0000313" key="2">
    <source>
        <dbReference type="RefSeq" id="XP_075110157.1"/>
    </source>
</evidence>
<keyword evidence="2" id="KW-0238">DNA-binding</keyword>
<organism evidence="1 2">
    <name type="scientific">Nicotiana tabacum</name>
    <name type="common">Common tobacco</name>
    <dbReference type="NCBI Taxonomy" id="4097"/>
    <lineage>
        <taxon>Eukaryota</taxon>
        <taxon>Viridiplantae</taxon>
        <taxon>Streptophyta</taxon>
        <taxon>Embryophyta</taxon>
        <taxon>Tracheophyta</taxon>
        <taxon>Spermatophyta</taxon>
        <taxon>Magnoliopsida</taxon>
        <taxon>eudicotyledons</taxon>
        <taxon>Gunneridae</taxon>
        <taxon>Pentapetalae</taxon>
        <taxon>asterids</taxon>
        <taxon>lamiids</taxon>
        <taxon>Solanales</taxon>
        <taxon>Solanaceae</taxon>
        <taxon>Nicotianoideae</taxon>
        <taxon>Nicotianeae</taxon>
        <taxon>Nicotiana</taxon>
    </lineage>
</organism>
<dbReference type="Proteomes" id="UP000790787">
    <property type="component" value="Chromosome 5"/>
</dbReference>